<organism evidence="10 11">
    <name type="scientific">Psychromonas marina</name>
    <dbReference type="NCBI Taxonomy" id="88364"/>
    <lineage>
        <taxon>Bacteria</taxon>
        <taxon>Pseudomonadati</taxon>
        <taxon>Pseudomonadota</taxon>
        <taxon>Gammaproteobacteria</taxon>
        <taxon>Alteromonadales</taxon>
        <taxon>Psychromonadaceae</taxon>
        <taxon>Psychromonas</taxon>
    </lineage>
</organism>
<evidence type="ECO:0000256" key="1">
    <source>
        <dbReference type="ARBA" id="ARBA00004429"/>
    </source>
</evidence>
<evidence type="ECO:0000256" key="6">
    <source>
        <dbReference type="ARBA" id="ARBA00022989"/>
    </source>
</evidence>
<accession>A0ABQ6E599</accession>
<evidence type="ECO:0000256" key="8">
    <source>
        <dbReference type="ARBA" id="ARBA00035655"/>
    </source>
</evidence>
<dbReference type="RefSeq" id="WP_284205668.1">
    <property type="nucleotide sequence ID" value="NZ_BSPQ01000026.1"/>
</dbReference>
<keyword evidence="11" id="KW-1185">Reference proteome</keyword>
<dbReference type="PANTHER" id="PTHR30574:SF1">
    <property type="entry name" value="SULPHUR TRANSPORT DOMAIN-CONTAINING PROTEIN"/>
    <property type="match status" value="1"/>
</dbReference>
<dbReference type="InterPro" id="IPR007272">
    <property type="entry name" value="Sulf_transp_TsuA/YedE"/>
</dbReference>
<proteinExistence type="inferred from homology"/>
<protein>
    <submittedName>
        <fullName evidence="10">Membrane protein</fullName>
    </submittedName>
</protein>
<comment type="subcellular location">
    <subcellularLocation>
        <location evidence="1">Cell inner membrane</location>
        <topology evidence="1">Multi-pass membrane protein</topology>
    </subcellularLocation>
</comment>
<dbReference type="Pfam" id="PF04143">
    <property type="entry name" value="Sulf_transp"/>
    <property type="match status" value="1"/>
</dbReference>
<evidence type="ECO:0000256" key="5">
    <source>
        <dbReference type="ARBA" id="ARBA00022692"/>
    </source>
</evidence>
<keyword evidence="3" id="KW-1003">Cell membrane</keyword>
<keyword evidence="4" id="KW-0997">Cell inner membrane</keyword>
<evidence type="ECO:0000256" key="9">
    <source>
        <dbReference type="SAM" id="Phobius"/>
    </source>
</evidence>
<sequence>MENFTPWTSLAGGALLGLSAALLMLFSGKIAGISGVIGGLLSPKKHESSWRAAFLTGMVLSVLIVAPLGFSLPDISGENILLVSFAGLLVGFGTRLGNGCTSGHGIIGMGRFSKRSIYATIAFMASAIVMVFVRSLFGAV</sequence>
<dbReference type="PANTHER" id="PTHR30574">
    <property type="entry name" value="INNER MEMBRANE PROTEIN YEDE"/>
    <property type="match status" value="1"/>
</dbReference>
<evidence type="ECO:0000313" key="11">
    <source>
        <dbReference type="Proteomes" id="UP001157353"/>
    </source>
</evidence>
<evidence type="ECO:0000313" key="10">
    <source>
        <dbReference type="EMBL" id="GLS92562.1"/>
    </source>
</evidence>
<feature type="transmembrane region" description="Helical" evidence="9">
    <location>
        <begin position="20"/>
        <end position="41"/>
    </location>
</feature>
<keyword evidence="6 9" id="KW-1133">Transmembrane helix</keyword>
<evidence type="ECO:0000256" key="3">
    <source>
        <dbReference type="ARBA" id="ARBA00022475"/>
    </source>
</evidence>
<evidence type="ECO:0000256" key="4">
    <source>
        <dbReference type="ARBA" id="ARBA00022519"/>
    </source>
</evidence>
<evidence type="ECO:0000256" key="7">
    <source>
        <dbReference type="ARBA" id="ARBA00023136"/>
    </source>
</evidence>
<feature type="transmembrane region" description="Helical" evidence="9">
    <location>
        <begin position="53"/>
        <end position="73"/>
    </location>
</feature>
<feature type="transmembrane region" description="Helical" evidence="9">
    <location>
        <begin position="117"/>
        <end position="137"/>
    </location>
</feature>
<feature type="transmembrane region" description="Helical" evidence="9">
    <location>
        <begin position="79"/>
        <end position="96"/>
    </location>
</feature>
<evidence type="ECO:0000256" key="2">
    <source>
        <dbReference type="ARBA" id="ARBA00022448"/>
    </source>
</evidence>
<gene>
    <name evidence="10" type="ORF">GCM10007916_36340</name>
</gene>
<comment type="caution">
    <text evidence="10">The sequence shown here is derived from an EMBL/GenBank/DDBJ whole genome shotgun (WGS) entry which is preliminary data.</text>
</comment>
<keyword evidence="5 9" id="KW-0812">Transmembrane</keyword>
<keyword evidence="2" id="KW-0813">Transport</keyword>
<dbReference type="Proteomes" id="UP001157353">
    <property type="component" value="Unassembled WGS sequence"/>
</dbReference>
<keyword evidence="7 9" id="KW-0472">Membrane</keyword>
<dbReference type="EMBL" id="BSPQ01000026">
    <property type="protein sequence ID" value="GLS92562.1"/>
    <property type="molecule type" value="Genomic_DNA"/>
</dbReference>
<name>A0ABQ6E599_9GAMM</name>
<reference evidence="11" key="1">
    <citation type="journal article" date="2019" name="Int. J. Syst. Evol. Microbiol.">
        <title>The Global Catalogue of Microorganisms (GCM) 10K type strain sequencing project: providing services to taxonomists for standard genome sequencing and annotation.</title>
        <authorList>
            <consortium name="The Broad Institute Genomics Platform"/>
            <consortium name="The Broad Institute Genome Sequencing Center for Infectious Disease"/>
            <person name="Wu L."/>
            <person name="Ma J."/>
        </authorList>
    </citation>
    <scope>NUCLEOTIDE SEQUENCE [LARGE SCALE GENOMIC DNA]</scope>
    <source>
        <strain evidence="11">NBRC 103166</strain>
    </source>
</reference>
<comment type="similarity">
    <text evidence="8">Belongs to the TsuA/YedE (TC 9.B.102) family.</text>
</comment>